<gene>
    <name evidence="1" type="primary">Acey_s0110.g139</name>
    <name evidence="1" type="ORF">Y032_0110g139</name>
</gene>
<reference evidence="2" key="1">
    <citation type="journal article" date="2015" name="Nat. Genet.">
        <title>The genome and transcriptome of the zoonotic hookworm Ancylostoma ceylanicum identify infection-specific gene families.</title>
        <authorList>
            <person name="Schwarz E.M."/>
            <person name="Hu Y."/>
            <person name="Antoshechkin I."/>
            <person name="Miller M.M."/>
            <person name="Sternberg P.W."/>
            <person name="Aroian R.V."/>
        </authorList>
    </citation>
    <scope>NUCLEOTIDE SEQUENCE</scope>
    <source>
        <strain evidence="2">HY135</strain>
    </source>
</reference>
<protein>
    <submittedName>
        <fullName evidence="1">Uncharacterized protein</fullName>
    </submittedName>
</protein>
<keyword evidence="2" id="KW-1185">Reference proteome</keyword>
<evidence type="ECO:0000313" key="2">
    <source>
        <dbReference type="Proteomes" id="UP000024635"/>
    </source>
</evidence>
<organism evidence="1 2">
    <name type="scientific">Ancylostoma ceylanicum</name>
    <dbReference type="NCBI Taxonomy" id="53326"/>
    <lineage>
        <taxon>Eukaryota</taxon>
        <taxon>Metazoa</taxon>
        <taxon>Ecdysozoa</taxon>
        <taxon>Nematoda</taxon>
        <taxon>Chromadorea</taxon>
        <taxon>Rhabditida</taxon>
        <taxon>Rhabditina</taxon>
        <taxon>Rhabditomorpha</taxon>
        <taxon>Strongyloidea</taxon>
        <taxon>Ancylostomatidae</taxon>
        <taxon>Ancylostomatinae</taxon>
        <taxon>Ancylostoma</taxon>
    </lineage>
</organism>
<dbReference type="EMBL" id="JARK01001446">
    <property type="protein sequence ID" value="EYC01068.1"/>
    <property type="molecule type" value="Genomic_DNA"/>
</dbReference>
<dbReference type="AlphaFoldDB" id="A0A016TEQ3"/>
<evidence type="ECO:0000313" key="1">
    <source>
        <dbReference type="EMBL" id="EYC01068.1"/>
    </source>
</evidence>
<proteinExistence type="predicted"/>
<sequence length="70" mass="7648">MAGHASLSDSQLVRVAGGKLVRAVDASETAAFPVFGGLSRCFIIAYEFIAPDNLNIQRNLEHENFYECCL</sequence>
<comment type="caution">
    <text evidence="1">The sequence shown here is derived from an EMBL/GenBank/DDBJ whole genome shotgun (WGS) entry which is preliminary data.</text>
</comment>
<accession>A0A016TEQ3</accession>
<name>A0A016TEQ3_9BILA</name>
<dbReference type="Proteomes" id="UP000024635">
    <property type="component" value="Unassembled WGS sequence"/>
</dbReference>